<reference evidence="6" key="1">
    <citation type="submission" date="2023-06" db="EMBL/GenBank/DDBJ databases">
        <title>Genome-scale phylogeny and comparative genomics of the fungal order Sordariales.</title>
        <authorList>
            <consortium name="Lawrence Berkeley National Laboratory"/>
            <person name="Hensen N."/>
            <person name="Bonometti L."/>
            <person name="Westerberg I."/>
            <person name="Brannstrom I.O."/>
            <person name="Guillou S."/>
            <person name="Cros-Aarteil S."/>
            <person name="Calhoun S."/>
            <person name="Haridas S."/>
            <person name="Kuo A."/>
            <person name="Mondo S."/>
            <person name="Pangilinan J."/>
            <person name="Riley R."/>
            <person name="LaButti K."/>
            <person name="Andreopoulos B."/>
            <person name="Lipzen A."/>
            <person name="Chen C."/>
            <person name="Yanf M."/>
            <person name="Daum C."/>
            <person name="Ng V."/>
            <person name="Clum A."/>
            <person name="Steindorff A."/>
            <person name="Ohm R."/>
            <person name="Martin F."/>
            <person name="Silar P."/>
            <person name="Natvig D."/>
            <person name="Lalanne C."/>
            <person name="Gautier V."/>
            <person name="Ament-velasquez S.L."/>
            <person name="Kruys A."/>
            <person name="Hutchinson M.I."/>
            <person name="Powell A.J."/>
            <person name="Barry K."/>
            <person name="Miller A.N."/>
            <person name="Grigoriev I.V."/>
            <person name="Debuchy R."/>
            <person name="Gladieux P."/>
            <person name="Thoren M.H."/>
            <person name="Johannesson H."/>
        </authorList>
    </citation>
    <scope>NUCLEOTIDE SEQUENCE</scope>
    <source>
        <strain evidence="6">SMH2392-1A</strain>
    </source>
</reference>
<evidence type="ECO:0000256" key="2">
    <source>
        <dbReference type="ARBA" id="ARBA00022723"/>
    </source>
</evidence>
<dbReference type="PANTHER" id="PTHR33337">
    <property type="entry name" value="GFA DOMAIN-CONTAINING PROTEIN"/>
    <property type="match status" value="1"/>
</dbReference>
<accession>A0AA40ATI2</accession>
<dbReference type="GO" id="GO:0016846">
    <property type="term" value="F:carbon-sulfur lyase activity"/>
    <property type="evidence" value="ECO:0007669"/>
    <property type="project" value="InterPro"/>
</dbReference>
<dbReference type="Pfam" id="PF04828">
    <property type="entry name" value="GFA"/>
    <property type="match status" value="1"/>
</dbReference>
<dbReference type="PROSITE" id="PS51891">
    <property type="entry name" value="CENP_V_GFA"/>
    <property type="match status" value="1"/>
</dbReference>
<protein>
    <submittedName>
        <fullName evidence="6">Mss4-like protein</fullName>
    </submittedName>
</protein>
<dbReference type="RefSeq" id="XP_060297600.1">
    <property type="nucleotide sequence ID" value="XM_060437486.1"/>
</dbReference>
<proteinExistence type="inferred from homology"/>
<dbReference type="PANTHER" id="PTHR33337:SF3">
    <property type="entry name" value="CENP-V_GFA DOMAIN-CONTAINING PROTEIN"/>
    <property type="match status" value="1"/>
</dbReference>
<dbReference type="GO" id="GO:0046872">
    <property type="term" value="F:metal ion binding"/>
    <property type="evidence" value="ECO:0007669"/>
    <property type="project" value="UniProtKB-KW"/>
</dbReference>
<organism evidence="6 7">
    <name type="scientific">Lasiosphaeria miniovina</name>
    <dbReference type="NCBI Taxonomy" id="1954250"/>
    <lineage>
        <taxon>Eukaryota</taxon>
        <taxon>Fungi</taxon>
        <taxon>Dikarya</taxon>
        <taxon>Ascomycota</taxon>
        <taxon>Pezizomycotina</taxon>
        <taxon>Sordariomycetes</taxon>
        <taxon>Sordariomycetidae</taxon>
        <taxon>Sordariales</taxon>
        <taxon>Lasiosphaeriaceae</taxon>
        <taxon>Lasiosphaeria</taxon>
    </lineage>
</organism>
<keyword evidence="3" id="KW-0862">Zinc</keyword>
<dbReference type="InterPro" id="IPR011057">
    <property type="entry name" value="Mss4-like_sf"/>
</dbReference>
<keyword evidence="2" id="KW-0479">Metal-binding</keyword>
<comment type="caution">
    <text evidence="6">The sequence shown here is derived from an EMBL/GenBank/DDBJ whole genome shotgun (WGS) entry which is preliminary data.</text>
</comment>
<keyword evidence="7" id="KW-1185">Reference proteome</keyword>
<dbReference type="Gene3D" id="3.90.1590.10">
    <property type="entry name" value="glutathione-dependent formaldehyde- activating enzyme (gfa)"/>
    <property type="match status" value="1"/>
</dbReference>
<evidence type="ECO:0000313" key="7">
    <source>
        <dbReference type="Proteomes" id="UP001172101"/>
    </source>
</evidence>
<feature type="domain" description="CENP-V/GFA" evidence="5">
    <location>
        <begin position="1"/>
        <end position="117"/>
    </location>
</feature>
<dbReference type="InterPro" id="IPR006913">
    <property type="entry name" value="CENP-V/GFA"/>
</dbReference>
<gene>
    <name evidence="6" type="ORF">B0T26DRAFT_642904</name>
</gene>
<dbReference type="Proteomes" id="UP001172101">
    <property type="component" value="Unassembled WGS sequence"/>
</dbReference>
<evidence type="ECO:0000313" key="6">
    <source>
        <dbReference type="EMBL" id="KAK0721676.1"/>
    </source>
</evidence>
<sequence>MTGLPVSCECGNIRFRTPTSEPAGMAYCHCTACRKQSGSAFGTSVYFSSAGLFPLPEALEAKLAMFTHPTDSGNTMRCYFCPNCGVRIFHAIVLPDGSLRSTVAFKGGVIDEGIDWKAVKPRNIFTRSAVMDIPDGWECYEGAPPPPKTQGASKS</sequence>
<dbReference type="GeneID" id="85320756"/>
<name>A0AA40ATI2_9PEZI</name>
<evidence type="ECO:0000256" key="1">
    <source>
        <dbReference type="ARBA" id="ARBA00005495"/>
    </source>
</evidence>
<dbReference type="SUPFAM" id="SSF51316">
    <property type="entry name" value="Mss4-like"/>
    <property type="match status" value="1"/>
</dbReference>
<evidence type="ECO:0000256" key="4">
    <source>
        <dbReference type="ARBA" id="ARBA00023239"/>
    </source>
</evidence>
<keyword evidence="4" id="KW-0456">Lyase</keyword>
<comment type="similarity">
    <text evidence="1">Belongs to the Gfa family.</text>
</comment>
<dbReference type="AlphaFoldDB" id="A0AA40ATI2"/>
<evidence type="ECO:0000259" key="5">
    <source>
        <dbReference type="PROSITE" id="PS51891"/>
    </source>
</evidence>
<evidence type="ECO:0000256" key="3">
    <source>
        <dbReference type="ARBA" id="ARBA00022833"/>
    </source>
</evidence>
<dbReference type="EMBL" id="JAUIRO010000003">
    <property type="protein sequence ID" value="KAK0721676.1"/>
    <property type="molecule type" value="Genomic_DNA"/>
</dbReference>